<gene>
    <name evidence="3" type="ORF">Dthio_PD2669</name>
</gene>
<dbReference type="eggNOG" id="COG2165">
    <property type="taxonomic scope" value="Bacteria"/>
</dbReference>
<organism evidence="3 4">
    <name type="scientific">Desulfonatronospira thiodismutans ASO3-1</name>
    <dbReference type="NCBI Taxonomy" id="555779"/>
    <lineage>
        <taxon>Bacteria</taxon>
        <taxon>Pseudomonadati</taxon>
        <taxon>Thermodesulfobacteriota</taxon>
        <taxon>Desulfovibrionia</taxon>
        <taxon>Desulfovibrionales</taxon>
        <taxon>Desulfonatronovibrionaceae</taxon>
        <taxon>Desulfonatronospira</taxon>
    </lineage>
</organism>
<feature type="compositionally biased region" description="Polar residues" evidence="1">
    <location>
        <begin position="158"/>
        <end position="169"/>
    </location>
</feature>
<dbReference type="Pfam" id="PF07963">
    <property type="entry name" value="N_methyl"/>
    <property type="match status" value="1"/>
</dbReference>
<dbReference type="PROSITE" id="PS00409">
    <property type="entry name" value="PROKAR_NTER_METHYL"/>
    <property type="match status" value="1"/>
</dbReference>
<dbReference type="Proteomes" id="UP000005496">
    <property type="component" value="Unassembled WGS sequence"/>
</dbReference>
<protein>
    <recommendedName>
        <fullName evidence="5">Prepilin-type N-terminal cleavage/methylation domain-containing protein</fullName>
    </recommendedName>
</protein>
<dbReference type="AlphaFoldDB" id="D6SKP7"/>
<evidence type="ECO:0000256" key="1">
    <source>
        <dbReference type="SAM" id="MobiDB-lite"/>
    </source>
</evidence>
<dbReference type="OrthoDB" id="9795524at2"/>
<keyword evidence="2" id="KW-0472">Membrane</keyword>
<dbReference type="RefSeq" id="WP_008868391.1">
    <property type="nucleotide sequence ID" value="NZ_ACJN02000001.1"/>
</dbReference>
<comment type="caution">
    <text evidence="3">The sequence shown here is derived from an EMBL/GenBank/DDBJ whole genome shotgun (WGS) entry which is preliminary data.</text>
</comment>
<name>D6SKP7_9BACT</name>
<dbReference type="EMBL" id="ACJN02000001">
    <property type="protein sequence ID" value="EFI35258.1"/>
    <property type="molecule type" value="Genomic_DNA"/>
</dbReference>
<accession>D6SKP7</accession>
<dbReference type="InterPro" id="IPR045584">
    <property type="entry name" value="Pilin-like"/>
</dbReference>
<evidence type="ECO:0000256" key="2">
    <source>
        <dbReference type="SAM" id="Phobius"/>
    </source>
</evidence>
<dbReference type="NCBIfam" id="TIGR02532">
    <property type="entry name" value="IV_pilin_GFxxxE"/>
    <property type="match status" value="1"/>
</dbReference>
<sequence length="192" mass="20935">MLKKKNEQGFTLLEVAMVLIVASLIVIATLSAQGVWDTAKSFRLERHVQEMRVAVALYENKIGSLPGDGDPNTPGDPDGEIDNGTNFWYEVLNEEDLVTSEQQANRHPFGGDVVLAFSDGATTASTNPFDLDINVFTYENIPVEWAETLDNAIDDGESNSGRVQTTDPGQANAIDDYNSAAGDLVDVWVRLD</sequence>
<keyword evidence="2" id="KW-1133">Transmembrane helix</keyword>
<keyword evidence="4" id="KW-1185">Reference proteome</keyword>
<keyword evidence="2" id="KW-0812">Transmembrane</keyword>
<evidence type="ECO:0008006" key="5">
    <source>
        <dbReference type="Google" id="ProtNLM"/>
    </source>
</evidence>
<feature type="region of interest" description="Disordered" evidence="1">
    <location>
        <begin position="153"/>
        <end position="174"/>
    </location>
</feature>
<evidence type="ECO:0000313" key="3">
    <source>
        <dbReference type="EMBL" id="EFI35258.1"/>
    </source>
</evidence>
<evidence type="ECO:0000313" key="4">
    <source>
        <dbReference type="Proteomes" id="UP000005496"/>
    </source>
</evidence>
<dbReference type="SUPFAM" id="SSF54523">
    <property type="entry name" value="Pili subunits"/>
    <property type="match status" value="1"/>
</dbReference>
<reference evidence="3" key="1">
    <citation type="submission" date="2010-05" db="EMBL/GenBank/DDBJ databases">
        <title>The draft genome of Desulfonatronospira thiodismutans ASO3-1.</title>
        <authorList>
            <consortium name="US DOE Joint Genome Institute (JGI-PGF)"/>
            <person name="Lucas S."/>
            <person name="Copeland A."/>
            <person name="Lapidus A."/>
            <person name="Cheng J.-F."/>
            <person name="Bruce D."/>
            <person name="Goodwin L."/>
            <person name="Pitluck S."/>
            <person name="Chertkov O."/>
            <person name="Brettin T."/>
            <person name="Detter J.C."/>
            <person name="Han C."/>
            <person name="Land M.L."/>
            <person name="Hauser L."/>
            <person name="Kyrpides N."/>
            <person name="Mikhailova N."/>
            <person name="Muyzer G."/>
            <person name="Woyke T."/>
        </authorList>
    </citation>
    <scope>NUCLEOTIDE SEQUENCE [LARGE SCALE GENOMIC DNA]</scope>
    <source>
        <strain evidence="3">ASO3-1</strain>
    </source>
</reference>
<feature type="transmembrane region" description="Helical" evidence="2">
    <location>
        <begin position="12"/>
        <end position="36"/>
    </location>
</feature>
<dbReference type="InterPro" id="IPR012902">
    <property type="entry name" value="N_methyl_site"/>
</dbReference>
<proteinExistence type="predicted"/>